<dbReference type="Proteomes" id="UP000681967">
    <property type="component" value="Unassembled WGS sequence"/>
</dbReference>
<evidence type="ECO:0000313" key="2">
    <source>
        <dbReference type="EMBL" id="CAF4301046.1"/>
    </source>
</evidence>
<dbReference type="Proteomes" id="UP000681720">
    <property type="component" value="Unassembled WGS sequence"/>
</dbReference>
<reference evidence="4" key="1">
    <citation type="submission" date="2021-02" db="EMBL/GenBank/DDBJ databases">
        <authorList>
            <person name="Nowell W R."/>
        </authorList>
    </citation>
    <scope>NUCLEOTIDE SEQUENCE</scope>
</reference>
<evidence type="ECO:0000313" key="4">
    <source>
        <dbReference type="EMBL" id="CAF4430479.1"/>
    </source>
</evidence>
<feature type="non-terminal residue" evidence="4">
    <location>
        <position position="37"/>
    </location>
</feature>
<evidence type="ECO:0000313" key="3">
    <source>
        <dbReference type="EMBL" id="CAF4426030.1"/>
    </source>
</evidence>
<comment type="caution">
    <text evidence="4">The sequence shown here is derived from an EMBL/GenBank/DDBJ whole genome shotgun (WGS) entry which is preliminary data.</text>
</comment>
<gene>
    <name evidence="2" type="ORF">BYL167_LOCUS27494</name>
    <name evidence="3" type="ORF">GIL414_LOCUS31315</name>
    <name evidence="4" type="ORF">GIL414_LOCUS31520</name>
</gene>
<dbReference type="EMBL" id="CAJOBJ010062937">
    <property type="protein sequence ID" value="CAF4426030.1"/>
    <property type="molecule type" value="Genomic_DNA"/>
</dbReference>
<dbReference type="EMBL" id="CAJOBH010035679">
    <property type="protein sequence ID" value="CAF4301046.1"/>
    <property type="molecule type" value="Genomic_DNA"/>
</dbReference>
<feature type="non-terminal residue" evidence="4">
    <location>
        <position position="1"/>
    </location>
</feature>
<accession>A0A8S2W9M0</accession>
<proteinExistence type="predicted"/>
<organism evidence="4 5">
    <name type="scientific">Rotaria magnacalcarata</name>
    <dbReference type="NCBI Taxonomy" id="392030"/>
    <lineage>
        <taxon>Eukaryota</taxon>
        <taxon>Metazoa</taxon>
        <taxon>Spiralia</taxon>
        <taxon>Gnathifera</taxon>
        <taxon>Rotifera</taxon>
        <taxon>Eurotatoria</taxon>
        <taxon>Bdelloidea</taxon>
        <taxon>Philodinida</taxon>
        <taxon>Philodinidae</taxon>
        <taxon>Rotaria</taxon>
    </lineage>
</organism>
<dbReference type="EMBL" id="CAJOBJ010064018">
    <property type="protein sequence ID" value="CAF4430479.1"/>
    <property type="molecule type" value="Genomic_DNA"/>
</dbReference>
<name>A0A8S2W9M0_9BILA</name>
<sequence>MGNSRIDNLPLQQSQTTVPLVSKMSQSSNLISRASNS</sequence>
<evidence type="ECO:0000256" key="1">
    <source>
        <dbReference type="SAM" id="MobiDB-lite"/>
    </source>
</evidence>
<feature type="region of interest" description="Disordered" evidence="1">
    <location>
        <begin position="1"/>
        <end position="37"/>
    </location>
</feature>
<dbReference type="AlphaFoldDB" id="A0A8S2W9M0"/>
<protein>
    <submittedName>
        <fullName evidence="4">Uncharacterized protein</fullName>
    </submittedName>
</protein>
<evidence type="ECO:0000313" key="5">
    <source>
        <dbReference type="Proteomes" id="UP000681720"/>
    </source>
</evidence>